<dbReference type="AlphaFoldDB" id="A0A9E7R3K2"/>
<keyword evidence="4" id="KW-1185">Reference proteome</keyword>
<reference evidence="3" key="1">
    <citation type="submission" date="2022-09" db="EMBL/GenBank/DDBJ databases">
        <title>Diverse halophilic archaea isolated from saline environments.</title>
        <authorList>
            <person name="Cui H.-L."/>
        </authorList>
    </citation>
    <scope>NUCLEOTIDE SEQUENCE</scope>
    <source>
        <strain evidence="3">ZS-35-S2</strain>
    </source>
</reference>
<feature type="region of interest" description="Disordered" evidence="1">
    <location>
        <begin position="1"/>
        <end position="54"/>
    </location>
</feature>
<accession>A0A9E7R3K2</accession>
<sequence length="191" mass="19651">MATDRRGPSGVSLDGPESGPDRETAASAGSADRSTRRRVSPGVVTTGRRPPPTDRVLVVGGGQVGRRLAEGLAREARVHHLDDDPAAVRDPVDYEASHVPDLTVPEALGATGVGPEHTAVVVTGDDGQNLLVVQHLRGQLGLRHVVVVPADPRNRSVFELPGVAVLCGGTVLADALARGVGVVDSHPPGPP</sequence>
<dbReference type="InterPro" id="IPR003148">
    <property type="entry name" value="RCK_N"/>
</dbReference>
<dbReference type="Proteomes" id="UP001057580">
    <property type="component" value="Chromosome"/>
</dbReference>
<name>A0A9E7R3K2_9EURY</name>
<dbReference type="GO" id="GO:0006813">
    <property type="term" value="P:potassium ion transport"/>
    <property type="evidence" value="ECO:0007669"/>
    <property type="project" value="InterPro"/>
</dbReference>
<dbReference type="EMBL" id="CP104003">
    <property type="protein sequence ID" value="UWM54987.1"/>
    <property type="molecule type" value="Genomic_DNA"/>
</dbReference>
<evidence type="ECO:0000313" key="4">
    <source>
        <dbReference type="Proteomes" id="UP001057580"/>
    </source>
</evidence>
<dbReference type="InterPro" id="IPR036291">
    <property type="entry name" value="NAD(P)-bd_dom_sf"/>
</dbReference>
<organism evidence="3 4">
    <name type="scientific">Salinirubellus salinus</name>
    <dbReference type="NCBI Taxonomy" id="1364945"/>
    <lineage>
        <taxon>Archaea</taxon>
        <taxon>Methanobacteriati</taxon>
        <taxon>Methanobacteriota</taxon>
        <taxon>Stenosarchaea group</taxon>
        <taxon>Halobacteria</taxon>
        <taxon>Halobacteriales</taxon>
        <taxon>Natronomonadaceae</taxon>
        <taxon>Salinirubellus</taxon>
    </lineage>
</organism>
<dbReference type="GeneID" id="74941077"/>
<dbReference type="RefSeq" id="WP_260594039.1">
    <property type="nucleotide sequence ID" value="NZ_CP104003.1"/>
</dbReference>
<dbReference type="Gene3D" id="3.40.50.720">
    <property type="entry name" value="NAD(P)-binding Rossmann-like Domain"/>
    <property type="match status" value="1"/>
</dbReference>
<dbReference type="Pfam" id="PF02254">
    <property type="entry name" value="TrkA_N"/>
    <property type="match status" value="1"/>
</dbReference>
<dbReference type="SUPFAM" id="SSF51735">
    <property type="entry name" value="NAD(P)-binding Rossmann-fold domains"/>
    <property type="match status" value="1"/>
</dbReference>
<evidence type="ECO:0000259" key="2">
    <source>
        <dbReference type="Pfam" id="PF02254"/>
    </source>
</evidence>
<gene>
    <name evidence="3" type="ORF">N0B31_01605</name>
</gene>
<dbReference type="KEGG" id="ssai:N0B31_01605"/>
<evidence type="ECO:0000256" key="1">
    <source>
        <dbReference type="SAM" id="MobiDB-lite"/>
    </source>
</evidence>
<proteinExistence type="predicted"/>
<evidence type="ECO:0000313" key="3">
    <source>
        <dbReference type="EMBL" id="UWM54987.1"/>
    </source>
</evidence>
<feature type="domain" description="RCK N-terminal" evidence="2">
    <location>
        <begin position="56"/>
        <end position="163"/>
    </location>
</feature>
<protein>
    <submittedName>
        <fullName evidence="3">NAD-binding protein</fullName>
    </submittedName>
</protein>